<keyword evidence="2" id="KW-1015">Disulfide bond</keyword>
<dbReference type="Pfam" id="PF00059">
    <property type="entry name" value="Lectin_C"/>
    <property type="match status" value="1"/>
</dbReference>
<dbReference type="Proteomes" id="UP001187343">
    <property type="component" value="Unassembled WGS sequence"/>
</dbReference>
<dbReference type="InterPro" id="IPR016187">
    <property type="entry name" value="CTDL_fold"/>
</dbReference>
<dbReference type="CDD" id="cd03590">
    <property type="entry name" value="CLECT_DC-SIGN_like"/>
    <property type="match status" value="1"/>
</dbReference>
<dbReference type="PANTHER" id="PTHR46490:SF6">
    <property type="entry name" value="ASIALOGLYCOPROTEIN RECEPTOR 1-LIKE-RELATED"/>
    <property type="match status" value="1"/>
</dbReference>
<evidence type="ECO:0000256" key="4">
    <source>
        <dbReference type="SAM" id="MobiDB-lite"/>
    </source>
</evidence>
<name>A0AA88PEE6_9TELE</name>
<feature type="transmembrane region" description="Helical" evidence="5">
    <location>
        <begin position="56"/>
        <end position="80"/>
    </location>
</feature>
<dbReference type="Gene3D" id="3.10.100.10">
    <property type="entry name" value="Mannose-Binding Protein A, subunit A"/>
    <property type="match status" value="1"/>
</dbReference>
<dbReference type="InterPro" id="IPR033989">
    <property type="entry name" value="CD209-like_CTLD"/>
</dbReference>
<comment type="caution">
    <text evidence="7">The sequence shown here is derived from an EMBL/GenBank/DDBJ whole genome shotgun (WGS) entry which is preliminary data.</text>
</comment>
<evidence type="ECO:0000313" key="7">
    <source>
        <dbReference type="EMBL" id="KAK2871197.1"/>
    </source>
</evidence>
<keyword evidence="5" id="KW-1133">Transmembrane helix</keyword>
<evidence type="ECO:0000256" key="3">
    <source>
        <dbReference type="ARBA" id="ARBA00023180"/>
    </source>
</evidence>
<keyword evidence="1" id="KW-0430">Lectin</keyword>
<evidence type="ECO:0000256" key="5">
    <source>
        <dbReference type="SAM" id="Phobius"/>
    </source>
</evidence>
<keyword evidence="5" id="KW-0472">Membrane</keyword>
<dbReference type="PANTHER" id="PTHR46490">
    <property type="entry name" value="C-TYPE LECTIN DOMAIN FAMILY 12 MEMBER A-RELATED"/>
    <property type="match status" value="1"/>
</dbReference>
<evidence type="ECO:0000256" key="2">
    <source>
        <dbReference type="ARBA" id="ARBA00023157"/>
    </source>
</evidence>
<accession>A0AA88PEE6</accession>
<protein>
    <recommendedName>
        <fullName evidence="6">C-type lectin domain-containing protein</fullName>
    </recommendedName>
</protein>
<evidence type="ECO:0000259" key="6">
    <source>
        <dbReference type="PROSITE" id="PS50041"/>
    </source>
</evidence>
<keyword evidence="8" id="KW-1185">Reference proteome</keyword>
<gene>
    <name evidence="7" type="ORF">Q8A67_023724</name>
</gene>
<feature type="compositionally biased region" description="Basic and acidic residues" evidence="4">
    <location>
        <begin position="158"/>
        <end position="173"/>
    </location>
</feature>
<keyword evidence="5" id="KW-0812">Transmembrane</keyword>
<organism evidence="7 8">
    <name type="scientific">Cirrhinus molitorella</name>
    <name type="common">mud carp</name>
    <dbReference type="NCBI Taxonomy" id="172907"/>
    <lineage>
        <taxon>Eukaryota</taxon>
        <taxon>Metazoa</taxon>
        <taxon>Chordata</taxon>
        <taxon>Craniata</taxon>
        <taxon>Vertebrata</taxon>
        <taxon>Euteleostomi</taxon>
        <taxon>Actinopterygii</taxon>
        <taxon>Neopterygii</taxon>
        <taxon>Teleostei</taxon>
        <taxon>Ostariophysi</taxon>
        <taxon>Cypriniformes</taxon>
        <taxon>Cyprinidae</taxon>
        <taxon>Labeoninae</taxon>
        <taxon>Labeonini</taxon>
        <taxon>Cirrhinus</taxon>
    </lineage>
</organism>
<proteinExistence type="predicted"/>
<dbReference type="Gene3D" id="1.20.5.400">
    <property type="match status" value="2"/>
</dbReference>
<dbReference type="InterPro" id="IPR001304">
    <property type="entry name" value="C-type_lectin-like"/>
</dbReference>
<dbReference type="SMART" id="SM00034">
    <property type="entry name" value="CLECT"/>
    <property type="match status" value="1"/>
</dbReference>
<evidence type="ECO:0000256" key="1">
    <source>
        <dbReference type="ARBA" id="ARBA00022734"/>
    </source>
</evidence>
<feature type="region of interest" description="Disordered" evidence="4">
    <location>
        <begin position="158"/>
        <end position="190"/>
    </location>
</feature>
<evidence type="ECO:0000313" key="8">
    <source>
        <dbReference type="Proteomes" id="UP001187343"/>
    </source>
</evidence>
<dbReference type="GO" id="GO:0030246">
    <property type="term" value="F:carbohydrate binding"/>
    <property type="evidence" value="ECO:0007669"/>
    <property type="project" value="UniProtKB-KW"/>
</dbReference>
<dbReference type="InterPro" id="IPR052309">
    <property type="entry name" value="C-type_Lectin_Domain_Fam1"/>
</dbReference>
<dbReference type="PROSITE" id="PS50041">
    <property type="entry name" value="C_TYPE_LECTIN_2"/>
    <property type="match status" value="1"/>
</dbReference>
<dbReference type="SUPFAM" id="SSF56436">
    <property type="entry name" value="C-type lectin-like"/>
    <property type="match status" value="1"/>
</dbReference>
<dbReference type="InterPro" id="IPR016186">
    <property type="entry name" value="C-type_lectin-like/link_sf"/>
</dbReference>
<dbReference type="EMBL" id="JAUYZG010000023">
    <property type="protein sequence ID" value="KAK2871197.1"/>
    <property type="molecule type" value="Genomic_DNA"/>
</dbReference>
<keyword evidence="3" id="KW-0325">Glycoprotein</keyword>
<feature type="compositionally biased region" description="Basic and acidic residues" evidence="4">
    <location>
        <begin position="308"/>
        <end position="320"/>
    </location>
</feature>
<dbReference type="AlphaFoldDB" id="A0AA88PEE6"/>
<sequence length="320" mass="37229">MNHPGKDGIYENDKKEHIYANADPVNSHDFKIETENTRRPPQHTGSDCVKIRNYRAAVVCLVLLCVLLLTAVIVLCVHIHTNYTEDRDEQLINITNLTQERDELLTRNTDLTKERDQLLTRNTDLTKERDQLLTRNTDLTKERVQQLNRNADLTKERDQLLTRNTDLTKERDSLSSSNQELIKQRDQSNQEKNKLLNSLHGWAYYQSNFYYISSQKKSWYESRRYCTGKGADLIIINNREEQDFAKKLSCGSNVWIGLTDREVEGTWKWVDGSTPRSRFWVSGEPNSHAGDEDCAITMMSGHKQRTQTPRDTKHLDTQEV</sequence>
<reference evidence="7" key="1">
    <citation type="submission" date="2023-08" db="EMBL/GenBank/DDBJ databases">
        <title>Chromosome-level Genome Assembly of mud carp (Cirrhinus molitorella).</title>
        <authorList>
            <person name="Liu H."/>
        </authorList>
    </citation>
    <scope>NUCLEOTIDE SEQUENCE</scope>
    <source>
        <strain evidence="7">Prfri</strain>
        <tissue evidence="7">Muscle</tissue>
    </source>
</reference>
<feature type="region of interest" description="Disordered" evidence="4">
    <location>
        <begin position="301"/>
        <end position="320"/>
    </location>
</feature>
<feature type="domain" description="C-type lectin" evidence="6">
    <location>
        <begin position="205"/>
        <end position="295"/>
    </location>
</feature>